<name>A0A5M8PCG2_9LECA</name>
<protein>
    <submittedName>
        <fullName evidence="1">Uncharacterized protein</fullName>
    </submittedName>
</protein>
<gene>
    <name evidence="1" type="ORF">FRX48_09556</name>
</gene>
<organism evidence="1 2">
    <name type="scientific">Lasallia pustulata</name>
    <dbReference type="NCBI Taxonomy" id="136370"/>
    <lineage>
        <taxon>Eukaryota</taxon>
        <taxon>Fungi</taxon>
        <taxon>Dikarya</taxon>
        <taxon>Ascomycota</taxon>
        <taxon>Pezizomycotina</taxon>
        <taxon>Lecanoromycetes</taxon>
        <taxon>OSLEUM clade</taxon>
        <taxon>Umbilicariomycetidae</taxon>
        <taxon>Umbilicariales</taxon>
        <taxon>Umbilicariaceae</taxon>
        <taxon>Lasallia</taxon>
    </lineage>
</organism>
<proteinExistence type="predicted"/>
<dbReference type="OrthoDB" id="3595120at2759"/>
<evidence type="ECO:0000313" key="2">
    <source>
        <dbReference type="Proteomes" id="UP000324767"/>
    </source>
</evidence>
<evidence type="ECO:0000313" key="1">
    <source>
        <dbReference type="EMBL" id="KAA6406624.1"/>
    </source>
</evidence>
<reference evidence="1 2" key="1">
    <citation type="submission" date="2019-09" db="EMBL/GenBank/DDBJ databases">
        <title>The hologenome of the rock-dwelling lichen Lasallia pustulata.</title>
        <authorList>
            <person name="Greshake Tzovaras B."/>
            <person name="Segers F."/>
            <person name="Bicker A."/>
            <person name="Dal Grande F."/>
            <person name="Otte J."/>
            <person name="Hankeln T."/>
            <person name="Schmitt I."/>
            <person name="Ebersberger I."/>
        </authorList>
    </citation>
    <scope>NUCLEOTIDE SEQUENCE [LARGE SCALE GENOMIC DNA]</scope>
    <source>
        <strain evidence="1">A1-1</strain>
    </source>
</reference>
<dbReference type="AlphaFoldDB" id="A0A5M8PCG2"/>
<accession>A0A5M8PCG2</accession>
<dbReference type="Proteomes" id="UP000324767">
    <property type="component" value="Unassembled WGS sequence"/>
</dbReference>
<sequence length="182" mass="20969">MPAVHFNSEISDLKQLEDESLMAYYKRTVSLLSRVGGRDRPKTITAARTPPLSPFEAAMLDTLMRSFTRGIRDPDVRREALRGLVSAERSLMSIYTMAEDFRRAKEEYIRVQEEEAKAQELQFYRELVQRNMPTPQIESLKATFNAQYLPQWGYIAYPTPPPQQAWPTPAPAYTPPALYRLP</sequence>
<dbReference type="EMBL" id="VXIT01000024">
    <property type="protein sequence ID" value="KAA6406624.1"/>
    <property type="molecule type" value="Genomic_DNA"/>
</dbReference>
<comment type="caution">
    <text evidence="1">The sequence shown here is derived from an EMBL/GenBank/DDBJ whole genome shotgun (WGS) entry which is preliminary data.</text>
</comment>